<feature type="compositionally biased region" description="Basic and acidic residues" evidence="1">
    <location>
        <begin position="67"/>
        <end position="118"/>
    </location>
</feature>
<evidence type="ECO:0000313" key="2">
    <source>
        <dbReference type="EMBL" id="CCC53958.1"/>
    </source>
</evidence>
<sequence>MSKEKLEALQRLSTLLKDKKDVPEELWAAAEVEPGSRIKVVEQEIVKLKKEISDAIKAQVREEERRALQEEARRQGVRLEDLLEQERQAREYDEAGKNKRERERTAQREKKEAEREEPPDPFGL</sequence>
<evidence type="ECO:0000256" key="1">
    <source>
        <dbReference type="SAM" id="MobiDB-lite"/>
    </source>
</evidence>
<feature type="region of interest" description="Disordered" evidence="1">
    <location>
        <begin position="67"/>
        <end position="124"/>
    </location>
</feature>
<organism evidence="2">
    <name type="scientific">Trypanosoma vivax (strain Y486)</name>
    <dbReference type="NCBI Taxonomy" id="1055687"/>
    <lineage>
        <taxon>Eukaryota</taxon>
        <taxon>Discoba</taxon>
        <taxon>Euglenozoa</taxon>
        <taxon>Kinetoplastea</taxon>
        <taxon>Metakinetoplastina</taxon>
        <taxon>Trypanosomatida</taxon>
        <taxon>Trypanosomatidae</taxon>
        <taxon>Trypanosoma</taxon>
        <taxon>Duttonella</taxon>
    </lineage>
</organism>
<name>G0U8N1_TRYVY</name>
<proteinExistence type="predicted"/>
<protein>
    <submittedName>
        <fullName evidence="2">Uncharacterized protein</fullName>
    </submittedName>
</protein>
<dbReference type="VEuPathDB" id="TriTrypDB:TvY486_1114420"/>
<accession>G0U8N1</accession>
<dbReference type="AlphaFoldDB" id="G0U8N1"/>
<dbReference type="EMBL" id="HE573027">
    <property type="protein sequence ID" value="CCC53958.1"/>
    <property type="molecule type" value="Genomic_DNA"/>
</dbReference>
<gene>
    <name evidence="2" type="ORF">TVY486_1114420</name>
</gene>
<dbReference type="OMA" id="VTHYFTV"/>
<reference evidence="2" key="1">
    <citation type="journal article" date="2012" name="Proc. Natl. Acad. Sci. U.S.A.">
        <title>Antigenic diversity is generated by distinct evolutionary mechanisms in African trypanosome species.</title>
        <authorList>
            <person name="Jackson A.P."/>
            <person name="Berry A."/>
            <person name="Aslett M."/>
            <person name="Allison H.C."/>
            <person name="Burton P."/>
            <person name="Vavrova-Anderson J."/>
            <person name="Brown R."/>
            <person name="Browne H."/>
            <person name="Corton N."/>
            <person name="Hauser H."/>
            <person name="Gamble J."/>
            <person name="Gilderthorp R."/>
            <person name="Marcello L."/>
            <person name="McQuillan J."/>
            <person name="Otto T.D."/>
            <person name="Quail M.A."/>
            <person name="Sanders M.J."/>
            <person name="van Tonder A."/>
            <person name="Ginger M.L."/>
            <person name="Field M.C."/>
            <person name="Barry J.D."/>
            <person name="Hertz-Fowler C."/>
            <person name="Berriman M."/>
        </authorList>
    </citation>
    <scope>NUCLEOTIDE SEQUENCE</scope>
    <source>
        <strain evidence="2">Y486</strain>
    </source>
</reference>